<reference evidence="2 3" key="1">
    <citation type="journal article" date="2023" name="Commun. Biol.">
        <title>Reorganization of the ancestral sex-determining regions during the evolution of trioecy in Pleodorina starrii.</title>
        <authorList>
            <person name="Takahashi K."/>
            <person name="Suzuki S."/>
            <person name="Kawai-Toyooka H."/>
            <person name="Yamamoto K."/>
            <person name="Hamaji T."/>
            <person name="Ootsuki R."/>
            <person name="Yamaguchi H."/>
            <person name="Kawachi M."/>
            <person name="Higashiyama T."/>
            <person name="Nozaki H."/>
        </authorList>
    </citation>
    <scope>NUCLEOTIDE SEQUENCE [LARGE SCALE GENOMIC DNA]</scope>
    <source>
        <strain evidence="2 3">NIES-4479</strain>
    </source>
</reference>
<accession>A0A9W6BBW9</accession>
<organism evidence="2 3">
    <name type="scientific">Pleodorina starrii</name>
    <dbReference type="NCBI Taxonomy" id="330485"/>
    <lineage>
        <taxon>Eukaryota</taxon>
        <taxon>Viridiplantae</taxon>
        <taxon>Chlorophyta</taxon>
        <taxon>core chlorophytes</taxon>
        <taxon>Chlorophyceae</taxon>
        <taxon>CS clade</taxon>
        <taxon>Chlamydomonadales</taxon>
        <taxon>Volvocaceae</taxon>
        <taxon>Pleodorina</taxon>
    </lineage>
</organism>
<name>A0A9W6BBW9_9CHLO</name>
<protein>
    <submittedName>
        <fullName evidence="2">Uncharacterized protein</fullName>
    </submittedName>
</protein>
<dbReference type="AlphaFoldDB" id="A0A9W6BBW9"/>
<dbReference type="EMBL" id="BRXU01000002">
    <property type="protein sequence ID" value="GLC48832.1"/>
    <property type="molecule type" value="Genomic_DNA"/>
</dbReference>
<proteinExistence type="predicted"/>
<gene>
    <name evidence="2" type="primary">PLEST005855</name>
    <name evidence="2" type="ORF">PLESTB_000153400</name>
</gene>
<evidence type="ECO:0000313" key="2">
    <source>
        <dbReference type="EMBL" id="GLC48832.1"/>
    </source>
</evidence>
<feature type="region of interest" description="Disordered" evidence="1">
    <location>
        <begin position="31"/>
        <end position="71"/>
    </location>
</feature>
<feature type="compositionally biased region" description="Polar residues" evidence="1">
    <location>
        <begin position="31"/>
        <end position="41"/>
    </location>
</feature>
<dbReference type="Proteomes" id="UP001165080">
    <property type="component" value="Unassembled WGS sequence"/>
</dbReference>
<sequence length="139" mass="15258">MAPLDRLPADVYNAQAQRLLDGLLAHLQSALTAEGSSSGNSGDARRRRERTPDDPWPLILHGPDVDSMRNDKSGRGSAWLLNLWNMAREGAQTQQQLQQLPPRRLRAAGRPGRPGPRAGAARRRVRKKALVLEDGFAPA</sequence>
<feature type="compositionally biased region" description="Low complexity" evidence="1">
    <location>
        <begin position="92"/>
        <end position="119"/>
    </location>
</feature>
<keyword evidence="3" id="KW-1185">Reference proteome</keyword>
<evidence type="ECO:0000256" key="1">
    <source>
        <dbReference type="SAM" id="MobiDB-lite"/>
    </source>
</evidence>
<evidence type="ECO:0000313" key="3">
    <source>
        <dbReference type="Proteomes" id="UP001165080"/>
    </source>
</evidence>
<feature type="region of interest" description="Disordered" evidence="1">
    <location>
        <begin position="92"/>
        <end position="125"/>
    </location>
</feature>
<comment type="caution">
    <text evidence="2">The sequence shown here is derived from an EMBL/GenBank/DDBJ whole genome shotgun (WGS) entry which is preliminary data.</text>
</comment>
<feature type="compositionally biased region" description="Basic and acidic residues" evidence="1">
    <location>
        <begin position="43"/>
        <end position="53"/>
    </location>
</feature>